<evidence type="ECO:0000256" key="1">
    <source>
        <dbReference type="ARBA" id="ARBA00022729"/>
    </source>
</evidence>
<dbReference type="Proteomes" id="UP000494206">
    <property type="component" value="Unassembled WGS sequence"/>
</dbReference>
<name>A0A8S1EXN9_9PELO</name>
<dbReference type="PROSITE" id="PS50835">
    <property type="entry name" value="IG_LIKE"/>
    <property type="match status" value="1"/>
</dbReference>
<feature type="domain" description="Ig-like" evidence="6">
    <location>
        <begin position="48"/>
        <end position="140"/>
    </location>
</feature>
<keyword evidence="8" id="KW-1185">Reference proteome</keyword>
<reference evidence="7 8" key="1">
    <citation type="submission" date="2020-04" db="EMBL/GenBank/DDBJ databases">
        <authorList>
            <person name="Laetsch R D."/>
            <person name="Stevens L."/>
            <person name="Kumar S."/>
            <person name="Blaxter L. M."/>
        </authorList>
    </citation>
    <scope>NUCLEOTIDE SEQUENCE [LARGE SCALE GENOMIC DNA]</scope>
</reference>
<dbReference type="GO" id="GO:0043025">
    <property type="term" value="C:neuronal cell body"/>
    <property type="evidence" value="ECO:0007669"/>
    <property type="project" value="TreeGrafter"/>
</dbReference>
<keyword evidence="1 5" id="KW-0732">Signal</keyword>
<dbReference type="InterPro" id="IPR007110">
    <property type="entry name" value="Ig-like_dom"/>
</dbReference>
<evidence type="ECO:0000256" key="3">
    <source>
        <dbReference type="ARBA" id="ARBA00023157"/>
    </source>
</evidence>
<dbReference type="Pfam" id="PF07679">
    <property type="entry name" value="I-set"/>
    <property type="match status" value="1"/>
</dbReference>
<dbReference type="InterPro" id="IPR013098">
    <property type="entry name" value="Ig_I-set"/>
</dbReference>
<dbReference type="InterPro" id="IPR036179">
    <property type="entry name" value="Ig-like_dom_sf"/>
</dbReference>
<dbReference type="PANTHER" id="PTHR45080">
    <property type="entry name" value="CONTACTIN 5"/>
    <property type="match status" value="1"/>
</dbReference>
<dbReference type="GO" id="GO:0005886">
    <property type="term" value="C:plasma membrane"/>
    <property type="evidence" value="ECO:0007669"/>
    <property type="project" value="TreeGrafter"/>
</dbReference>
<dbReference type="SUPFAM" id="SSF48726">
    <property type="entry name" value="Immunoglobulin"/>
    <property type="match status" value="1"/>
</dbReference>
<dbReference type="EMBL" id="CADEPM010000003">
    <property type="protein sequence ID" value="CAB3402780.1"/>
    <property type="molecule type" value="Genomic_DNA"/>
</dbReference>
<evidence type="ECO:0000313" key="8">
    <source>
        <dbReference type="Proteomes" id="UP000494206"/>
    </source>
</evidence>
<dbReference type="FunFam" id="2.60.40.10:FF:000032">
    <property type="entry name" value="palladin isoform X1"/>
    <property type="match status" value="1"/>
</dbReference>
<dbReference type="InterPro" id="IPR013783">
    <property type="entry name" value="Ig-like_fold"/>
</dbReference>
<dbReference type="GO" id="GO:0007156">
    <property type="term" value="P:homophilic cell adhesion via plasma membrane adhesion molecules"/>
    <property type="evidence" value="ECO:0007669"/>
    <property type="project" value="TreeGrafter"/>
</dbReference>
<keyword evidence="3" id="KW-1015">Disulfide bond</keyword>
<dbReference type="GO" id="GO:0050808">
    <property type="term" value="P:synapse organization"/>
    <property type="evidence" value="ECO:0007669"/>
    <property type="project" value="TreeGrafter"/>
</dbReference>
<protein>
    <recommendedName>
        <fullName evidence="6">Ig-like domain-containing protein</fullName>
    </recommendedName>
</protein>
<dbReference type="OrthoDB" id="6127080at2759"/>
<keyword evidence="2" id="KW-0677">Repeat</keyword>
<dbReference type="CDD" id="cd00096">
    <property type="entry name" value="Ig"/>
    <property type="match status" value="1"/>
</dbReference>
<dbReference type="GO" id="GO:0008046">
    <property type="term" value="F:axon guidance receptor activity"/>
    <property type="evidence" value="ECO:0007669"/>
    <property type="project" value="TreeGrafter"/>
</dbReference>
<accession>A0A8S1EXN9</accession>
<dbReference type="AlphaFoldDB" id="A0A8S1EXN9"/>
<evidence type="ECO:0000259" key="6">
    <source>
        <dbReference type="PROSITE" id="PS50835"/>
    </source>
</evidence>
<keyword evidence="4" id="KW-0393">Immunoglobulin domain</keyword>
<dbReference type="InterPro" id="IPR003598">
    <property type="entry name" value="Ig_sub2"/>
</dbReference>
<dbReference type="GO" id="GO:0030424">
    <property type="term" value="C:axon"/>
    <property type="evidence" value="ECO:0007669"/>
    <property type="project" value="TreeGrafter"/>
</dbReference>
<gene>
    <name evidence="7" type="ORF">CBOVIS_LOCUS5351</name>
</gene>
<proteinExistence type="predicted"/>
<dbReference type="InterPro" id="IPR050958">
    <property type="entry name" value="Cell_Adh-Cytoskel_Orgn"/>
</dbReference>
<organism evidence="7 8">
    <name type="scientific">Caenorhabditis bovis</name>
    <dbReference type="NCBI Taxonomy" id="2654633"/>
    <lineage>
        <taxon>Eukaryota</taxon>
        <taxon>Metazoa</taxon>
        <taxon>Ecdysozoa</taxon>
        <taxon>Nematoda</taxon>
        <taxon>Chromadorea</taxon>
        <taxon>Rhabditida</taxon>
        <taxon>Rhabditina</taxon>
        <taxon>Rhabditomorpha</taxon>
        <taxon>Rhabditoidea</taxon>
        <taxon>Rhabditidae</taxon>
        <taxon>Peloderinae</taxon>
        <taxon>Caenorhabditis</taxon>
    </lineage>
</organism>
<evidence type="ECO:0000256" key="4">
    <source>
        <dbReference type="ARBA" id="ARBA00023319"/>
    </source>
</evidence>
<sequence>MGKPIEGNMSENLKIILIAVLCQQVIGSTSRHENVDELDFTDHSNGSPHILRHSYFKQDFRLGYKLKLFCEAIGAPRPEITWYHRGVEVNLDTNKTVRQTMHGNSMSSYLEVDPTSVTDKGEYECVATNAKGSHVKKFLTNYQY</sequence>
<dbReference type="SMART" id="SM00408">
    <property type="entry name" value="IGc2"/>
    <property type="match status" value="1"/>
</dbReference>
<dbReference type="PANTHER" id="PTHR45080:SF8">
    <property type="entry name" value="IG-LIKE DOMAIN-CONTAINING PROTEIN"/>
    <property type="match status" value="1"/>
</dbReference>
<evidence type="ECO:0000313" key="7">
    <source>
        <dbReference type="EMBL" id="CAB3402780.1"/>
    </source>
</evidence>
<evidence type="ECO:0000256" key="2">
    <source>
        <dbReference type="ARBA" id="ARBA00022737"/>
    </source>
</evidence>
<feature type="signal peptide" evidence="5">
    <location>
        <begin position="1"/>
        <end position="27"/>
    </location>
</feature>
<dbReference type="Gene3D" id="2.60.40.10">
    <property type="entry name" value="Immunoglobulins"/>
    <property type="match status" value="1"/>
</dbReference>
<comment type="caution">
    <text evidence="7">The sequence shown here is derived from an EMBL/GenBank/DDBJ whole genome shotgun (WGS) entry which is preliminary data.</text>
</comment>
<evidence type="ECO:0000256" key="5">
    <source>
        <dbReference type="SAM" id="SignalP"/>
    </source>
</evidence>
<feature type="chain" id="PRO_5035849917" description="Ig-like domain-containing protein" evidence="5">
    <location>
        <begin position="28"/>
        <end position="144"/>
    </location>
</feature>